<dbReference type="Pfam" id="PF07714">
    <property type="entry name" value="PK_Tyr_Ser-Thr"/>
    <property type="match status" value="1"/>
</dbReference>
<keyword evidence="3" id="KW-1185">Reference proteome</keyword>
<accession>A0A6I9TWD4</accession>
<dbReference type="GO" id="GO:0004672">
    <property type="term" value="F:protein kinase activity"/>
    <property type="evidence" value="ECO:0007669"/>
    <property type="project" value="InterPro"/>
</dbReference>
<dbReference type="SUPFAM" id="SSF56112">
    <property type="entry name" value="Protein kinase-like (PK-like)"/>
    <property type="match status" value="1"/>
</dbReference>
<dbReference type="InterPro" id="IPR056561">
    <property type="entry name" value="NFP_LYK_LysM1"/>
</dbReference>
<name>A0A6I9TWD4_SESIN</name>
<dbReference type="Pfam" id="PF23462">
    <property type="entry name" value="LysM3_NFP"/>
    <property type="match status" value="1"/>
</dbReference>
<dbReference type="Proteomes" id="UP000504604">
    <property type="component" value="Linkage group LG8"/>
</dbReference>
<dbReference type="KEGG" id="sind:105167586"/>
<reference evidence="4" key="1">
    <citation type="submission" date="2025-08" db="UniProtKB">
        <authorList>
            <consortium name="RefSeq"/>
        </authorList>
    </citation>
    <scope>IDENTIFICATION</scope>
</reference>
<keyword evidence="1" id="KW-0472">Membrane</keyword>
<dbReference type="PROSITE" id="PS50011">
    <property type="entry name" value="PROTEIN_KINASE_DOM"/>
    <property type="match status" value="1"/>
</dbReference>
<dbReference type="InParanoid" id="A0A6I9TWD4"/>
<keyword evidence="1" id="KW-0812">Transmembrane</keyword>
<feature type="transmembrane region" description="Helical" evidence="1">
    <location>
        <begin position="9"/>
        <end position="27"/>
    </location>
</feature>
<dbReference type="PROSITE" id="PS00109">
    <property type="entry name" value="PROTEIN_KINASE_TYR"/>
    <property type="match status" value="1"/>
</dbReference>
<dbReference type="PANTHER" id="PTHR45927:SF2">
    <property type="entry name" value="SERINE_THREONINE RECEPTOR-LIKE KINASE NFP"/>
    <property type="match status" value="1"/>
</dbReference>
<dbReference type="InterPro" id="IPR011009">
    <property type="entry name" value="Kinase-like_dom_sf"/>
</dbReference>
<keyword evidence="1" id="KW-1133">Transmembrane helix</keyword>
<dbReference type="InterPro" id="IPR000719">
    <property type="entry name" value="Prot_kinase_dom"/>
</dbReference>
<dbReference type="GO" id="GO:0005524">
    <property type="term" value="F:ATP binding"/>
    <property type="evidence" value="ECO:0007669"/>
    <property type="project" value="InterPro"/>
</dbReference>
<dbReference type="InterPro" id="IPR059143">
    <property type="entry name" value="NFP_LysM2"/>
</dbReference>
<dbReference type="Gene3D" id="1.10.510.10">
    <property type="entry name" value="Transferase(Phosphotransferase) domain 1"/>
    <property type="match status" value="2"/>
</dbReference>
<dbReference type="InterPro" id="IPR052611">
    <property type="entry name" value="Plant_RLK_LysM"/>
</dbReference>
<dbReference type="GeneID" id="105167586"/>
<sequence length="615" mass="69116">MAISRNTSLGIYYLFLIFVISIVTAQFPNNTAGTEFTWSAGSPLSCNTYVTYRARQPYSDLGSISDLFGISRMDIASATSLTSENHSLFPDQLLLIPIKCTSNGTHYFSNVTYRIKKDDIFYSVSIKPFQNLTNYYVVEEMNPMLNPNNLTIGVEVVFPLLCKCPKKSYTEKGIKYLITYIWQPGDQMLSVSSMFNASISDIVMENNNRNFSAAICLPVLIPVKSPILSQLFPSSAAHRKSKHRWVLIAISSAVIALLIVFSGLVAYFHVLYKKKKTLARNVFSVGTSDLIRAYKVSKGELFEPKTIQDKLLPGVSGYLGKPIVYDLNVIMKATMNLSERYRIGGSVYKAMINDQVLAVKKTRDAAEELQILQRVSHANLVKLMGVSSDDYGNFYIVYEYVENGSLDKWLSPKVSASSARVESFSWNQRLLIALDIANGLQYLHEHSQPSIVHKDIRTSNILLDSNFKAKIANFSAARPATCSIMLKIDVFSFGVVLLELLSGKKVMETKDNGEVVMLWKEVKEILDIEDQRKERLRRWMDPLLKSSYPIDDALSLAILARACTSEKSSERPRMAEIVFNLCVLIQSSPQMSEESWVSKFEAEEVLPVTNPVIAR</sequence>
<proteinExistence type="predicted"/>
<feature type="transmembrane region" description="Helical" evidence="1">
    <location>
        <begin position="245"/>
        <end position="270"/>
    </location>
</feature>
<dbReference type="InterPro" id="IPR059144">
    <property type="entry name" value="NFP_LysM3"/>
</dbReference>
<evidence type="ECO:0000313" key="3">
    <source>
        <dbReference type="Proteomes" id="UP000504604"/>
    </source>
</evidence>
<dbReference type="Pfam" id="PF23446">
    <property type="entry name" value="LysM1_NFP_LYK"/>
    <property type="match status" value="1"/>
</dbReference>
<protein>
    <submittedName>
        <fullName evidence="4">Serine/threonine receptor-like kinase NFP</fullName>
    </submittedName>
</protein>
<dbReference type="Pfam" id="PF23457">
    <property type="entry name" value="LysM2_NFP"/>
    <property type="match status" value="1"/>
</dbReference>
<evidence type="ECO:0000313" key="4">
    <source>
        <dbReference type="RefSeq" id="XP_011085661.1"/>
    </source>
</evidence>
<evidence type="ECO:0000256" key="1">
    <source>
        <dbReference type="SAM" id="Phobius"/>
    </source>
</evidence>
<dbReference type="InterPro" id="IPR008266">
    <property type="entry name" value="Tyr_kinase_AS"/>
</dbReference>
<dbReference type="RefSeq" id="XP_011085661.1">
    <property type="nucleotide sequence ID" value="XM_011087359.2"/>
</dbReference>
<dbReference type="AlphaFoldDB" id="A0A6I9TWD4"/>
<dbReference type="InterPro" id="IPR001245">
    <property type="entry name" value="Ser-Thr/Tyr_kinase_cat_dom"/>
</dbReference>
<dbReference type="OrthoDB" id="1668230at2759"/>
<dbReference type="PANTHER" id="PTHR45927">
    <property type="entry name" value="LYSM-DOMAIN RECEPTOR-LIKE KINASE-RELATED"/>
    <property type="match status" value="1"/>
</dbReference>
<gene>
    <name evidence="4" type="primary">LOC105167586</name>
</gene>
<evidence type="ECO:0000259" key="2">
    <source>
        <dbReference type="PROSITE" id="PS50011"/>
    </source>
</evidence>
<feature type="domain" description="Protein kinase" evidence="2">
    <location>
        <begin position="279"/>
        <end position="583"/>
    </location>
</feature>
<organism evidence="3 4">
    <name type="scientific">Sesamum indicum</name>
    <name type="common">Oriental sesame</name>
    <name type="synonym">Sesamum orientale</name>
    <dbReference type="NCBI Taxonomy" id="4182"/>
    <lineage>
        <taxon>Eukaryota</taxon>
        <taxon>Viridiplantae</taxon>
        <taxon>Streptophyta</taxon>
        <taxon>Embryophyta</taxon>
        <taxon>Tracheophyta</taxon>
        <taxon>Spermatophyta</taxon>
        <taxon>Magnoliopsida</taxon>
        <taxon>eudicotyledons</taxon>
        <taxon>Gunneridae</taxon>
        <taxon>Pentapetalae</taxon>
        <taxon>asterids</taxon>
        <taxon>lamiids</taxon>
        <taxon>Lamiales</taxon>
        <taxon>Pedaliaceae</taxon>
        <taxon>Sesamum</taxon>
    </lineage>
</organism>